<proteinExistence type="predicted"/>
<dbReference type="Gene3D" id="1.20.1260.10">
    <property type="match status" value="1"/>
</dbReference>
<dbReference type="NCBIfam" id="TIGR02284">
    <property type="entry name" value="PA2169 family four-helix-bundle protein"/>
    <property type="match status" value="1"/>
</dbReference>
<evidence type="ECO:0000256" key="1">
    <source>
        <dbReference type="SAM" id="MobiDB-lite"/>
    </source>
</evidence>
<dbReference type="RefSeq" id="WP_208178248.1">
    <property type="nucleotide sequence ID" value="NZ_JAGETZ010000018.1"/>
</dbReference>
<dbReference type="EMBL" id="JAGETZ010000018">
    <property type="protein sequence ID" value="MBO2012509.1"/>
    <property type="molecule type" value="Genomic_DNA"/>
</dbReference>
<name>A0ABS3QMM1_9BACT</name>
<reference evidence="3 4" key="1">
    <citation type="submission" date="2021-03" db="EMBL/GenBank/DDBJ databases">
        <authorList>
            <person name="Kim M.K."/>
        </authorList>
    </citation>
    <scope>NUCLEOTIDE SEQUENCE [LARGE SCALE GENOMIC DNA]</scope>
    <source>
        <strain evidence="3 4">BT442</strain>
    </source>
</reference>
<protein>
    <submittedName>
        <fullName evidence="3">PA2169 family four-helix-bundle protein</fullName>
    </submittedName>
</protein>
<dbReference type="Proteomes" id="UP000664369">
    <property type="component" value="Unassembled WGS sequence"/>
</dbReference>
<feature type="region of interest" description="Disordered" evidence="1">
    <location>
        <begin position="1"/>
        <end position="22"/>
    </location>
</feature>
<keyword evidence="4" id="KW-1185">Reference proteome</keyword>
<sequence length="237" mass="25990">MKQQTASTPGARTAETSHSNAANVLDKAQQWVKESNVGELLDQVPSSLKNVGTKGAKSFKKLSTTQKIVGGAALALGVGLLIRSSSKGSNKSDSQTATTVQELLHFVNDRIAGYERAVAESEDLDLRTYYQQLVSQSQQFAANLNTLLQREGGAPETGTTLKGKLYRTWMDTKAAVTGSDEKAILNSNVYGEEWAIKAYQDALRNHNLSSIIRQAIQHQYDTAQRTYKRLKQLEAQQ</sequence>
<feature type="domain" description="DUF2383" evidence="2">
    <location>
        <begin position="96"/>
        <end position="204"/>
    </location>
</feature>
<evidence type="ECO:0000259" key="2">
    <source>
        <dbReference type="Pfam" id="PF09537"/>
    </source>
</evidence>
<gene>
    <name evidence="3" type="ORF">J4E00_25830</name>
</gene>
<dbReference type="InterPro" id="IPR019052">
    <property type="entry name" value="DUF2383"/>
</dbReference>
<dbReference type="Pfam" id="PF09537">
    <property type="entry name" value="DUF2383"/>
    <property type="match status" value="1"/>
</dbReference>
<accession>A0ABS3QMM1</accession>
<dbReference type="InterPro" id="IPR011971">
    <property type="entry name" value="CHP02284"/>
</dbReference>
<evidence type="ECO:0000313" key="4">
    <source>
        <dbReference type="Proteomes" id="UP000664369"/>
    </source>
</evidence>
<evidence type="ECO:0000313" key="3">
    <source>
        <dbReference type="EMBL" id="MBO2012509.1"/>
    </source>
</evidence>
<organism evidence="3 4">
    <name type="scientific">Hymenobacter negativus</name>
    <dbReference type="NCBI Taxonomy" id="2795026"/>
    <lineage>
        <taxon>Bacteria</taxon>
        <taxon>Pseudomonadati</taxon>
        <taxon>Bacteroidota</taxon>
        <taxon>Cytophagia</taxon>
        <taxon>Cytophagales</taxon>
        <taxon>Hymenobacteraceae</taxon>
        <taxon>Hymenobacter</taxon>
    </lineage>
</organism>
<dbReference type="InterPro" id="IPR012347">
    <property type="entry name" value="Ferritin-like"/>
</dbReference>
<comment type="caution">
    <text evidence="3">The sequence shown here is derived from an EMBL/GenBank/DDBJ whole genome shotgun (WGS) entry which is preliminary data.</text>
</comment>